<protein>
    <submittedName>
        <fullName evidence="1">Similar to Serine/threonine protein phosphatase 5</fullName>
    </submittedName>
</protein>
<dbReference type="AlphaFoldDB" id="A0A0A9GEL9"/>
<accession>A0A0A9GEL9</accession>
<organism evidence="1">
    <name type="scientific">Arundo donax</name>
    <name type="common">Giant reed</name>
    <name type="synonym">Donax arundinaceus</name>
    <dbReference type="NCBI Taxonomy" id="35708"/>
    <lineage>
        <taxon>Eukaryota</taxon>
        <taxon>Viridiplantae</taxon>
        <taxon>Streptophyta</taxon>
        <taxon>Embryophyta</taxon>
        <taxon>Tracheophyta</taxon>
        <taxon>Spermatophyta</taxon>
        <taxon>Magnoliopsida</taxon>
        <taxon>Liliopsida</taxon>
        <taxon>Poales</taxon>
        <taxon>Poaceae</taxon>
        <taxon>PACMAD clade</taxon>
        <taxon>Arundinoideae</taxon>
        <taxon>Arundineae</taxon>
        <taxon>Arundo</taxon>
    </lineage>
</organism>
<reference evidence="1" key="2">
    <citation type="journal article" date="2015" name="Data Brief">
        <title>Shoot transcriptome of the giant reed, Arundo donax.</title>
        <authorList>
            <person name="Barrero R.A."/>
            <person name="Guerrero F.D."/>
            <person name="Moolhuijzen P."/>
            <person name="Goolsby J.A."/>
            <person name="Tidwell J."/>
            <person name="Bellgard S.E."/>
            <person name="Bellgard M.I."/>
        </authorList>
    </citation>
    <scope>NUCLEOTIDE SEQUENCE</scope>
    <source>
        <tissue evidence="1">Shoot tissue taken approximately 20 cm above the soil surface</tissue>
    </source>
</reference>
<sequence>MNNKDLVVDHMSKRQATKYLSKELNKCITQLGLHLSLKTVYFVHALAFMVSSSKVHSSWIQALECK</sequence>
<reference evidence="1" key="1">
    <citation type="submission" date="2014-09" db="EMBL/GenBank/DDBJ databases">
        <authorList>
            <person name="Magalhaes I.L.F."/>
            <person name="Oliveira U."/>
            <person name="Santos F.R."/>
            <person name="Vidigal T.H.D.A."/>
            <person name="Brescovit A.D."/>
            <person name="Santos A.J."/>
        </authorList>
    </citation>
    <scope>NUCLEOTIDE SEQUENCE</scope>
    <source>
        <tissue evidence="1">Shoot tissue taken approximately 20 cm above the soil surface</tissue>
    </source>
</reference>
<dbReference type="EMBL" id="GBRH01174366">
    <property type="protein sequence ID" value="JAE23530.1"/>
    <property type="molecule type" value="Transcribed_RNA"/>
</dbReference>
<name>A0A0A9GEL9_ARUDO</name>
<evidence type="ECO:0000313" key="1">
    <source>
        <dbReference type="EMBL" id="JAE23530.1"/>
    </source>
</evidence>
<proteinExistence type="predicted"/>